<evidence type="ECO:0000256" key="5">
    <source>
        <dbReference type="ARBA" id="ARBA00022502"/>
    </source>
</evidence>
<dbReference type="OrthoDB" id="5546453at2759"/>
<evidence type="ECO:0000256" key="4">
    <source>
        <dbReference type="ARBA" id="ARBA00020410"/>
    </source>
</evidence>
<dbReference type="Pfam" id="PF08320">
    <property type="entry name" value="PIG-X"/>
    <property type="match status" value="1"/>
</dbReference>
<evidence type="ECO:0000256" key="11">
    <source>
        <dbReference type="RuleBase" id="RU366056"/>
    </source>
</evidence>
<evidence type="ECO:0000256" key="7">
    <source>
        <dbReference type="ARBA" id="ARBA00022824"/>
    </source>
</evidence>
<name>A0A6A5SRC0_9PLEO</name>
<evidence type="ECO:0000313" key="12">
    <source>
        <dbReference type="EMBL" id="KAF1942109.1"/>
    </source>
</evidence>
<reference evidence="12" key="1">
    <citation type="journal article" date="2020" name="Stud. Mycol.">
        <title>101 Dothideomycetes genomes: a test case for predicting lifestyles and emergence of pathogens.</title>
        <authorList>
            <person name="Haridas S."/>
            <person name="Albert R."/>
            <person name="Binder M."/>
            <person name="Bloem J."/>
            <person name="Labutti K."/>
            <person name="Salamov A."/>
            <person name="Andreopoulos B."/>
            <person name="Baker S."/>
            <person name="Barry K."/>
            <person name="Bills G."/>
            <person name="Bluhm B."/>
            <person name="Cannon C."/>
            <person name="Castanera R."/>
            <person name="Culley D."/>
            <person name="Daum C."/>
            <person name="Ezra D."/>
            <person name="Gonzalez J."/>
            <person name="Henrissat B."/>
            <person name="Kuo A."/>
            <person name="Liang C."/>
            <person name="Lipzen A."/>
            <person name="Lutzoni F."/>
            <person name="Magnuson J."/>
            <person name="Mondo S."/>
            <person name="Nolan M."/>
            <person name="Ohm R."/>
            <person name="Pangilinan J."/>
            <person name="Park H.-J."/>
            <person name="Ramirez L."/>
            <person name="Alfaro M."/>
            <person name="Sun H."/>
            <person name="Tritt A."/>
            <person name="Yoshinaga Y."/>
            <person name="Zwiers L.-H."/>
            <person name="Turgeon B."/>
            <person name="Goodwin S."/>
            <person name="Spatafora J."/>
            <person name="Crous P."/>
            <person name="Grigoriev I."/>
        </authorList>
    </citation>
    <scope>NUCLEOTIDE SEQUENCE</scope>
    <source>
        <strain evidence="12">CBS 161.51</strain>
    </source>
</reference>
<protein>
    <recommendedName>
        <fullName evidence="4 11">Protein PBN1</fullName>
    </recommendedName>
</protein>
<evidence type="ECO:0000256" key="9">
    <source>
        <dbReference type="ARBA" id="ARBA00023136"/>
    </source>
</evidence>
<dbReference type="GO" id="GO:1990529">
    <property type="term" value="C:glycosylphosphatidylinositol-mannosyltransferase I complex"/>
    <property type="evidence" value="ECO:0007669"/>
    <property type="project" value="TreeGrafter"/>
</dbReference>
<gene>
    <name evidence="12" type="ORF">EJ02DRAFT_454604</name>
</gene>
<dbReference type="PANTHER" id="PTHR28533">
    <property type="entry name" value="PROTEIN PBN1"/>
    <property type="match status" value="1"/>
</dbReference>
<evidence type="ECO:0000256" key="8">
    <source>
        <dbReference type="ARBA" id="ARBA00022989"/>
    </source>
</evidence>
<dbReference type="UniPathway" id="UPA00196"/>
<keyword evidence="7 11" id="KW-0256">Endoplasmic reticulum</keyword>
<accession>A0A6A5SRC0</accession>
<keyword evidence="9 11" id="KW-0472">Membrane</keyword>
<evidence type="ECO:0000256" key="2">
    <source>
        <dbReference type="ARBA" id="ARBA00004687"/>
    </source>
</evidence>
<dbReference type="PANTHER" id="PTHR28533:SF1">
    <property type="entry name" value="PROTEIN PBN1"/>
    <property type="match status" value="1"/>
</dbReference>
<evidence type="ECO:0000256" key="6">
    <source>
        <dbReference type="ARBA" id="ARBA00022692"/>
    </source>
</evidence>
<dbReference type="Proteomes" id="UP000800038">
    <property type="component" value="Unassembled WGS sequence"/>
</dbReference>
<evidence type="ECO:0000256" key="10">
    <source>
        <dbReference type="ARBA" id="ARBA00023180"/>
    </source>
</evidence>
<dbReference type="GO" id="GO:0006506">
    <property type="term" value="P:GPI anchor biosynthetic process"/>
    <property type="evidence" value="ECO:0007669"/>
    <property type="project" value="UniProtKB-UniPathway"/>
</dbReference>
<dbReference type="GO" id="GO:0000030">
    <property type="term" value="F:mannosyltransferase activity"/>
    <property type="evidence" value="ECO:0007669"/>
    <property type="project" value="TreeGrafter"/>
</dbReference>
<keyword evidence="8 11" id="KW-1133">Transmembrane helix</keyword>
<dbReference type="EMBL" id="ML976039">
    <property type="protein sequence ID" value="KAF1942109.1"/>
    <property type="molecule type" value="Genomic_DNA"/>
</dbReference>
<comment type="pathway">
    <text evidence="2 11">Glycolipid biosynthesis; glycosylphosphatidylinositol-anchor biosynthesis.</text>
</comment>
<comment type="similarity">
    <text evidence="3 11">Belongs to the PIGX family.</text>
</comment>
<comment type="subcellular location">
    <subcellularLocation>
        <location evidence="11">Endoplasmic reticulum membrane</location>
        <topology evidence="11">Single-pass membrane protein</topology>
    </subcellularLocation>
    <subcellularLocation>
        <location evidence="1">Endoplasmic reticulum membrane</location>
        <topology evidence="1">Single-pass type III membrane protein</topology>
    </subcellularLocation>
</comment>
<dbReference type="InterPro" id="IPR013233">
    <property type="entry name" value="PIG-X/PBN1"/>
</dbReference>
<dbReference type="InterPro" id="IPR042322">
    <property type="entry name" value="Pbn1"/>
</dbReference>
<feature type="transmembrane region" description="Helical" evidence="11">
    <location>
        <begin position="491"/>
        <end position="515"/>
    </location>
</feature>
<evidence type="ECO:0000256" key="3">
    <source>
        <dbReference type="ARBA" id="ARBA00010345"/>
    </source>
</evidence>
<organism evidence="12 13">
    <name type="scientific">Clathrospora elynae</name>
    <dbReference type="NCBI Taxonomy" id="706981"/>
    <lineage>
        <taxon>Eukaryota</taxon>
        <taxon>Fungi</taxon>
        <taxon>Dikarya</taxon>
        <taxon>Ascomycota</taxon>
        <taxon>Pezizomycotina</taxon>
        <taxon>Dothideomycetes</taxon>
        <taxon>Pleosporomycetidae</taxon>
        <taxon>Pleosporales</taxon>
        <taxon>Diademaceae</taxon>
        <taxon>Clathrospora</taxon>
    </lineage>
</organism>
<keyword evidence="6 11" id="KW-0812">Transmembrane</keyword>
<dbReference type="SMART" id="SM00780">
    <property type="entry name" value="PIG-X"/>
    <property type="match status" value="1"/>
</dbReference>
<evidence type="ECO:0000313" key="13">
    <source>
        <dbReference type="Proteomes" id="UP000800038"/>
    </source>
</evidence>
<keyword evidence="13" id="KW-1185">Reference proteome</keyword>
<proteinExistence type="inferred from homology"/>
<evidence type="ECO:0000256" key="1">
    <source>
        <dbReference type="ARBA" id="ARBA00004643"/>
    </source>
</evidence>
<keyword evidence="5 11" id="KW-0337">GPI-anchor biosynthesis</keyword>
<dbReference type="GO" id="GO:0005789">
    <property type="term" value="C:endoplasmic reticulum membrane"/>
    <property type="evidence" value="ECO:0007669"/>
    <property type="project" value="UniProtKB-SubCell"/>
</dbReference>
<keyword evidence="10" id="KW-0325">Glycoprotein</keyword>
<comment type="function">
    <text evidence="11">Required for proper folding and/or the stability of a subset of proteins in the endoplasmic reticulum. Component of glycosylphosphatidylinositol-mannosyltransferase 1 which transfers the first of the 4 mannoses in the GPI-anchor precursors during GPI-anchor biosynthesis. Probably acts by stabilizing the mannosyltransferase GPI14.</text>
</comment>
<dbReference type="AlphaFoldDB" id="A0A6A5SRC0"/>
<sequence length="531" mass="59391">MKQRITYVVQNPEEFSPEQLVVNNEGDFGPSFTLKGVHAAKEHRITLSLDELPKELSKVFQQWHELHIRWASPKPYTATPPFTSRVSPGLHVFFTPLDTTPENALCETLRSFVPGDLTNDERPKCSSTNDTSIKLPILSERFSMSASSQYYAYLESLNYFIGRFRESFCRKRMQCYENLRQFSSALYIDIDYDTISRTVVLTAGWPRATGAIEDGWDETITLPSEDATVEIGVLSHEPNSDPEDIQFGGFLTVLGQDERPKATRFQTPTRHYPLLQSSSTATLNPHPLTFTTSFNQPTGLHPTLTLTFPSQHLTPPNPSCKLHTHLTLPSALFIDAYQFSDALFLASKNLKSLRSLAGATDLEAPNWVVQQWGSAALFQLALPPLHHASSNTQGTWNSSIPLHLRYLPASAASHTSVPVPWPVVFWACRAEEGAKQSSNPFDRMHLGYEGLFGPKTRFMHVEPSGASGHIEGAKSDGLVEWIEVPVLDTRWSGWVEGGTVGMVVLAFLGLCWVLFGKTDGRREVEREKKKQ</sequence>